<dbReference type="EMBL" id="JABCQH010000012">
    <property type="protein sequence ID" value="MBF0889322.1"/>
    <property type="molecule type" value="Genomic_DNA"/>
</dbReference>
<evidence type="ECO:0000313" key="2">
    <source>
        <dbReference type="Proteomes" id="UP000662701"/>
    </source>
</evidence>
<keyword evidence="2" id="KW-1185">Reference proteome</keyword>
<proteinExistence type="predicted"/>
<accession>A0ABR9YXQ1</accession>
<comment type="caution">
    <text evidence="1">The sequence shown here is derived from an EMBL/GenBank/DDBJ whole genome shotgun (WGS) entry which is preliminary data.</text>
</comment>
<dbReference type="Proteomes" id="UP000662701">
    <property type="component" value="Unassembled WGS sequence"/>
</dbReference>
<protein>
    <submittedName>
        <fullName evidence="1">Uncharacterized protein</fullName>
    </submittedName>
</protein>
<name>A0ABR9YXQ1_9PROT</name>
<evidence type="ECO:0000313" key="1">
    <source>
        <dbReference type="EMBL" id="MBF0889322.1"/>
    </source>
</evidence>
<reference evidence="2" key="1">
    <citation type="submission" date="2020-04" db="EMBL/GenBank/DDBJ databases">
        <title>Description of novel Gluconacetobacter.</title>
        <authorList>
            <person name="Sombolestani A."/>
        </authorList>
    </citation>
    <scope>NUCLEOTIDE SEQUENCE [LARGE SCALE GENOMIC DNA]</scope>
    <source>
        <strain evidence="2">LMG 1745</strain>
    </source>
</reference>
<sequence>MPVNKPRQTSRCPITPEAPFYRNVKALINDLDGQEAIYIPVESHPTAKVSECFWNVDRLVEDHGGTPVYGWCIWDWPGYYARAEHHCIWRMPDGRLVDPTPKEEGDQRILFVPDEKATPEVERQRVRVSVWRAEPHSDDANHLVEISKEFERVRYMYHRAEDSSEKASLMNRYRRLDAEIDRIIGKMSLK</sequence>
<dbReference type="RefSeq" id="WP_194263093.1">
    <property type="nucleotide sequence ID" value="NZ_JABCQH010000012.1"/>
</dbReference>
<gene>
    <name evidence="1" type="ORF">HKD19_12270</name>
</gene>
<reference evidence="1 2" key="2">
    <citation type="submission" date="2020-11" db="EMBL/GenBank/DDBJ databases">
        <title>Description of novel Gluconobacter species.</title>
        <authorList>
            <person name="Cleenwerck I."/>
            <person name="Cnockaert M."/>
            <person name="Borremans W."/>
            <person name="Wieme A.D."/>
            <person name="De Vuyst L."/>
            <person name="Vandamme P."/>
        </authorList>
    </citation>
    <scope>NUCLEOTIDE SEQUENCE [LARGE SCALE GENOMIC DNA]</scope>
    <source>
        <strain evidence="1 2">LMG 1745</strain>
    </source>
</reference>
<organism evidence="1 2">
    <name type="scientific">Gluconobacter cadivus</name>
    <dbReference type="NCBI Taxonomy" id="2728101"/>
    <lineage>
        <taxon>Bacteria</taxon>
        <taxon>Pseudomonadati</taxon>
        <taxon>Pseudomonadota</taxon>
        <taxon>Alphaproteobacteria</taxon>
        <taxon>Acetobacterales</taxon>
        <taxon>Acetobacteraceae</taxon>
        <taxon>Gluconobacter</taxon>
    </lineage>
</organism>